<dbReference type="AlphaFoldDB" id="A0AAV2Z0M4"/>
<feature type="region of interest" description="Disordered" evidence="1">
    <location>
        <begin position="337"/>
        <end position="358"/>
    </location>
</feature>
<dbReference type="Pfam" id="PF00397">
    <property type="entry name" value="WW"/>
    <property type="match status" value="1"/>
</dbReference>
<dbReference type="InterPro" id="IPR001202">
    <property type="entry name" value="WW_dom"/>
</dbReference>
<dbReference type="PROSITE" id="PS50020">
    <property type="entry name" value="WW_DOMAIN_2"/>
    <property type="match status" value="1"/>
</dbReference>
<reference evidence="3" key="1">
    <citation type="submission" date="2022-11" db="EMBL/GenBank/DDBJ databases">
        <authorList>
            <person name="Morgan W.R."/>
            <person name="Tartar A."/>
        </authorList>
    </citation>
    <scope>NUCLEOTIDE SEQUENCE</scope>
    <source>
        <strain evidence="3">ARSEF 373</strain>
    </source>
</reference>
<dbReference type="SUPFAM" id="SSF51045">
    <property type="entry name" value="WW domain"/>
    <property type="match status" value="1"/>
</dbReference>
<dbReference type="Proteomes" id="UP001146120">
    <property type="component" value="Unassembled WGS sequence"/>
</dbReference>
<feature type="region of interest" description="Disordered" evidence="1">
    <location>
        <begin position="409"/>
        <end position="433"/>
    </location>
</feature>
<dbReference type="Gene3D" id="2.40.128.180">
    <property type="match status" value="1"/>
</dbReference>
<reference evidence="3" key="2">
    <citation type="journal article" date="2023" name="Microbiol Resour">
        <title>Decontamination and Annotation of the Draft Genome Sequence of the Oomycete Lagenidium giganteum ARSEF 373.</title>
        <authorList>
            <person name="Morgan W.R."/>
            <person name="Tartar A."/>
        </authorList>
    </citation>
    <scope>NUCLEOTIDE SEQUENCE</scope>
    <source>
        <strain evidence="3">ARSEF 373</strain>
    </source>
</reference>
<gene>
    <name evidence="3" type="ORF">N0F65_008608</name>
</gene>
<feature type="domain" description="WW" evidence="2">
    <location>
        <begin position="297"/>
        <end position="331"/>
    </location>
</feature>
<sequence length="433" mass="48637">MPPPGSAAAPVPPRMSWHGTVLGPDEAIRNRSQSAPGGNQAVATSVNVPVLRVSREVENIGERVPMSKKRITWRFVFASSEQVHTVMLEHSRMTAKKRLRLDGRRLFNSEHFCSGDWKYEFSVDTHPEKLCVAIKDVKATVVDQRSLDGMYDLYVNGVPFGQWPERILANGPARRRNSSHVWSSELYARRVDQSEHDLEGEHPGKSFTWTFAFGLHGGIHRLELHDLDEGEFKVVLDCRQLAVVNHDDIEGERWHYEHAMAEGQHRLELIVTLVDEDKHYEFFIDGCPWREIGETEFVLQPGWFPVFSRSRGLAYFRNEQTQQTQWDRPIMSRNGGVIEPPTSSASANGAAPVAPVSGDSVPLSLSPMSLGHSNNQKEELNLLDFSEIAVHVSPAAKHAPTYMAFDPFAAQPTQKAPTKPQPPQQSNQLDLLS</sequence>
<dbReference type="InterPro" id="IPR038513">
    <property type="entry name" value="FAIM1_dom_sf"/>
</dbReference>
<dbReference type="InterPro" id="IPR010695">
    <property type="entry name" value="FAIM1"/>
</dbReference>
<organism evidence="3 4">
    <name type="scientific">Lagenidium giganteum</name>
    <dbReference type="NCBI Taxonomy" id="4803"/>
    <lineage>
        <taxon>Eukaryota</taxon>
        <taxon>Sar</taxon>
        <taxon>Stramenopiles</taxon>
        <taxon>Oomycota</taxon>
        <taxon>Peronosporomycetes</taxon>
        <taxon>Pythiales</taxon>
        <taxon>Pythiaceae</taxon>
    </lineage>
</organism>
<feature type="compositionally biased region" description="Low complexity" evidence="1">
    <location>
        <begin position="409"/>
        <end position="418"/>
    </location>
</feature>
<keyword evidence="4" id="KW-1185">Reference proteome</keyword>
<dbReference type="CDD" id="cd00201">
    <property type="entry name" value="WW"/>
    <property type="match status" value="1"/>
</dbReference>
<dbReference type="PROSITE" id="PS01159">
    <property type="entry name" value="WW_DOMAIN_1"/>
    <property type="match status" value="1"/>
</dbReference>
<proteinExistence type="predicted"/>
<evidence type="ECO:0000313" key="4">
    <source>
        <dbReference type="Proteomes" id="UP001146120"/>
    </source>
</evidence>
<dbReference type="Gene3D" id="2.20.70.10">
    <property type="match status" value="1"/>
</dbReference>
<name>A0AAV2Z0M4_9STRA</name>
<evidence type="ECO:0000313" key="3">
    <source>
        <dbReference type="EMBL" id="DAZ99865.1"/>
    </source>
</evidence>
<dbReference type="Pfam" id="PF06905">
    <property type="entry name" value="FAIM1"/>
    <property type="match status" value="1"/>
</dbReference>
<evidence type="ECO:0000259" key="2">
    <source>
        <dbReference type="PROSITE" id="PS50020"/>
    </source>
</evidence>
<dbReference type="SMART" id="SM00456">
    <property type="entry name" value="WW"/>
    <property type="match status" value="1"/>
</dbReference>
<dbReference type="InterPro" id="IPR036020">
    <property type="entry name" value="WW_dom_sf"/>
</dbReference>
<accession>A0AAV2Z0M4</accession>
<dbReference type="EMBL" id="DAKRPA010000075">
    <property type="protein sequence ID" value="DAZ99865.1"/>
    <property type="molecule type" value="Genomic_DNA"/>
</dbReference>
<evidence type="ECO:0000256" key="1">
    <source>
        <dbReference type="SAM" id="MobiDB-lite"/>
    </source>
</evidence>
<protein>
    <recommendedName>
        <fullName evidence="2">WW domain-containing protein</fullName>
    </recommendedName>
</protein>
<comment type="caution">
    <text evidence="3">The sequence shown here is derived from an EMBL/GenBank/DDBJ whole genome shotgun (WGS) entry which is preliminary data.</text>
</comment>